<dbReference type="EMBL" id="KZ613942">
    <property type="protein sequence ID" value="PMD42960.1"/>
    <property type="molecule type" value="Genomic_DNA"/>
</dbReference>
<evidence type="ECO:0000313" key="1">
    <source>
        <dbReference type="EMBL" id="PMD42960.1"/>
    </source>
</evidence>
<reference evidence="1 2" key="1">
    <citation type="submission" date="2016-04" db="EMBL/GenBank/DDBJ databases">
        <title>A degradative enzymes factory behind the ericoid mycorrhizal symbiosis.</title>
        <authorList>
            <consortium name="DOE Joint Genome Institute"/>
            <person name="Martino E."/>
            <person name="Morin E."/>
            <person name="Grelet G."/>
            <person name="Kuo A."/>
            <person name="Kohler A."/>
            <person name="Daghino S."/>
            <person name="Barry K."/>
            <person name="Choi C."/>
            <person name="Cichocki N."/>
            <person name="Clum A."/>
            <person name="Copeland A."/>
            <person name="Hainaut M."/>
            <person name="Haridas S."/>
            <person name="Labutti K."/>
            <person name="Lindquist E."/>
            <person name="Lipzen A."/>
            <person name="Khouja H.-R."/>
            <person name="Murat C."/>
            <person name="Ohm R."/>
            <person name="Olson A."/>
            <person name="Spatafora J."/>
            <person name="Veneault-Fourrey C."/>
            <person name="Henrissat B."/>
            <person name="Grigoriev I."/>
            <person name="Martin F."/>
            <person name="Perotto S."/>
        </authorList>
    </citation>
    <scope>NUCLEOTIDE SEQUENCE [LARGE SCALE GENOMIC DNA]</scope>
    <source>
        <strain evidence="1 2">F</strain>
    </source>
</reference>
<dbReference type="Proteomes" id="UP000235786">
    <property type="component" value="Unassembled WGS sequence"/>
</dbReference>
<organism evidence="1 2">
    <name type="scientific">Hyaloscypha variabilis (strain UAMH 11265 / GT02V1 / F)</name>
    <name type="common">Meliniomyces variabilis</name>
    <dbReference type="NCBI Taxonomy" id="1149755"/>
    <lineage>
        <taxon>Eukaryota</taxon>
        <taxon>Fungi</taxon>
        <taxon>Dikarya</taxon>
        <taxon>Ascomycota</taxon>
        <taxon>Pezizomycotina</taxon>
        <taxon>Leotiomycetes</taxon>
        <taxon>Helotiales</taxon>
        <taxon>Hyaloscyphaceae</taxon>
        <taxon>Hyaloscypha</taxon>
        <taxon>Hyaloscypha variabilis</taxon>
    </lineage>
</organism>
<sequence length="864" mass="97322">MAEAVGFAASITGLLGITGQLLSGIIFIKGLLNDTIDAPEDIRSLAAEVELLSSAARKTESLLVKCQEDGMNLDLEEERKALKKYKDMVERLGTKIEKDAKIFGGGNGRWWERMKTAGKKNGLAGYLVGVERAKTLVMDIEMNIMINLQHHHRNILNNTNRILEAIQSNSNSDATAIKGIHVKTTAIENWTGTADIAFGNLSRGIEDIKSSLDRLAPTIQNLEISQYNDLSNLEKTLESAVLRGLKKHRDELITERSPKFPETVVPPAAVIDTRCGDKNGPSIYTISRKVKHIHRSRFWTPFFDIEFVTKDIQRRLASQAQNLSTGPLEDEEPTSQRLTTYRIRIRPLCWASELSFEPESLHTVYGASFHKCVRFRIYNIVPWESPIIQACRNLDSPEVRRLFEAGQASPQDCVYPCNESLVAIVFARLFATRPPLSSTEAVKGVELLKFLIHCLGGDIGFPGRHLFSAFNFKKIIGRTQRSLELGEQWTEAFRLGLAHSSEEPFQETNIAKHLSISFSQTPIYSVLMTQQKWWIDTQVEGSCICWDARHHFSETNLQMLNDPSGLLMQKAISRGDHYIPYTSGLRPGAAHSSIHSLLKVAAITIREDLHKCILTRLSVLLQNEPHCAYNVFDFSQSFYPGDAPAMSLSYTGYAHILNLTQLWRSALEASLWTPAQIQDLFDADLYAGIPELLSGALLYQTRDDQRATFMHRLLRGDFTGLEDGTILTLSIRLEKELAVWWSGVNKMIRDVDSCFKSRIIPGGWPADQSKSLVPGIDFKLPSGGEFDDDGFDDVKDWKCIQEVWEKELDGYAPRDCSVPREEFAESQDRLLEKIRYGNSRIELLKAEIRRLKSKMIVIKTGEAC</sequence>
<evidence type="ECO:0000313" key="2">
    <source>
        <dbReference type="Proteomes" id="UP000235786"/>
    </source>
</evidence>
<proteinExistence type="predicted"/>
<name>A0A2J6RWR6_HYAVF</name>
<protein>
    <recommendedName>
        <fullName evidence="3">Fungal N-terminal domain-containing protein</fullName>
    </recommendedName>
</protein>
<dbReference type="OrthoDB" id="3554188at2759"/>
<accession>A0A2J6RWR6</accession>
<evidence type="ECO:0008006" key="3">
    <source>
        <dbReference type="Google" id="ProtNLM"/>
    </source>
</evidence>
<gene>
    <name evidence="1" type="ORF">L207DRAFT_631139</name>
</gene>
<keyword evidence="2" id="KW-1185">Reference proteome</keyword>
<dbReference type="AlphaFoldDB" id="A0A2J6RWR6"/>